<sequence>MRTTRNYCNDKKLKNLVTFPEITIGQGKLKYIIAKVFVHDESEQSKIVIRGVPRVKYHFDVYDQLQKEASAQDLCTECLGGGQMVHDNDKKYIKIYGRLQRLGKADHLETREILRANSQYAAYNIDAESIGMDI</sequence>
<dbReference type="GO" id="GO:0030154">
    <property type="term" value="P:cell differentiation"/>
    <property type="evidence" value="ECO:0007669"/>
    <property type="project" value="UniProtKB-KW"/>
</dbReference>
<name>B4JZD7_DROGR</name>
<dbReference type="InParanoid" id="B4JZD7"/>
<dbReference type="PANTHER" id="PTHR12258:SF5">
    <property type="entry name" value="BCDNA.GH02250-RELATED"/>
    <property type="match status" value="1"/>
</dbReference>
<dbReference type="AlphaFoldDB" id="B4JZD7"/>
<keyword evidence="4" id="KW-0726">Sexual differentiation</keyword>
<dbReference type="GO" id="GO:0005829">
    <property type="term" value="C:cytosol"/>
    <property type="evidence" value="ECO:0007669"/>
    <property type="project" value="TreeGrafter"/>
</dbReference>
<dbReference type="InterPro" id="IPR007702">
    <property type="entry name" value="Janus"/>
</dbReference>
<dbReference type="Gene3D" id="3.50.20.20">
    <property type="entry name" value="Janus/Ocnus"/>
    <property type="match status" value="1"/>
</dbReference>
<dbReference type="PhylomeDB" id="B4JZD7"/>
<evidence type="ECO:0000313" key="8">
    <source>
        <dbReference type="Proteomes" id="UP000001070"/>
    </source>
</evidence>
<comment type="similarity">
    <text evidence="2">Belongs to the janus family.</text>
</comment>
<evidence type="ECO:0000256" key="3">
    <source>
        <dbReference type="ARBA" id="ARBA00022782"/>
    </source>
</evidence>
<dbReference type="eggNOG" id="ENOG502T969">
    <property type="taxonomic scope" value="Eukaryota"/>
</dbReference>
<dbReference type="GO" id="GO:0101006">
    <property type="term" value="F:protein histidine phosphatase activity"/>
    <property type="evidence" value="ECO:0007669"/>
    <property type="project" value="TreeGrafter"/>
</dbReference>
<dbReference type="EMBL" id="CH916379">
    <property type="protein sequence ID" value="EDV94059.1"/>
    <property type="molecule type" value="Genomic_DNA"/>
</dbReference>
<comment type="function">
    <text evidence="1">JanA and janB regulate somatic sex differentiation.</text>
</comment>
<evidence type="ECO:0000256" key="1">
    <source>
        <dbReference type="ARBA" id="ARBA00002508"/>
    </source>
</evidence>
<dbReference type="HOGENOM" id="CLU_120717_1_0_1"/>
<evidence type="ECO:0000256" key="6">
    <source>
        <dbReference type="PIRSR" id="PIRSR607702-2"/>
    </source>
</evidence>
<accession>B4JZD7</accession>
<gene>
    <name evidence="7" type="primary">Dgri\GH25086</name>
    <name evidence="7" type="ORF">Dgri_GH25086</name>
</gene>
<feature type="active site" description="Proton acceptor" evidence="5">
    <location>
        <position position="58"/>
    </location>
</feature>
<dbReference type="SMR" id="B4JZD7"/>
<evidence type="ECO:0000256" key="5">
    <source>
        <dbReference type="PIRSR" id="PIRSR607702-1"/>
    </source>
</evidence>
<dbReference type="SUPFAM" id="SSF143724">
    <property type="entry name" value="PHP14-like"/>
    <property type="match status" value="1"/>
</dbReference>
<dbReference type="GO" id="GO:0007548">
    <property type="term" value="P:sex differentiation"/>
    <property type="evidence" value="ECO:0007669"/>
    <property type="project" value="UniProtKB-KW"/>
</dbReference>
<dbReference type="PANTHER" id="PTHR12258">
    <property type="entry name" value="JANUS-A/JANUS-B"/>
    <property type="match status" value="1"/>
</dbReference>
<keyword evidence="3" id="KW-0221">Differentiation</keyword>
<feature type="binding site" evidence="6">
    <location>
        <position position="30"/>
    </location>
    <ligand>
        <name>substrate</name>
    </ligand>
</feature>
<evidence type="ECO:0000256" key="2">
    <source>
        <dbReference type="ARBA" id="ARBA00010971"/>
    </source>
</evidence>
<dbReference type="Pfam" id="PF05005">
    <property type="entry name" value="Ocnus"/>
    <property type="match status" value="1"/>
</dbReference>
<reference evidence="7 8" key="1">
    <citation type="journal article" date="2007" name="Nature">
        <title>Evolution of genes and genomes on the Drosophila phylogeny.</title>
        <authorList>
            <consortium name="Drosophila 12 Genomes Consortium"/>
            <person name="Clark A.G."/>
            <person name="Eisen M.B."/>
            <person name="Smith D.R."/>
            <person name="Bergman C.M."/>
            <person name="Oliver B."/>
            <person name="Markow T.A."/>
            <person name="Kaufman T.C."/>
            <person name="Kellis M."/>
            <person name="Gelbart W."/>
            <person name="Iyer V.N."/>
            <person name="Pollard D.A."/>
            <person name="Sackton T.B."/>
            <person name="Larracuente A.M."/>
            <person name="Singh N.D."/>
            <person name="Abad J.P."/>
            <person name="Abt D.N."/>
            <person name="Adryan B."/>
            <person name="Aguade M."/>
            <person name="Akashi H."/>
            <person name="Anderson W.W."/>
            <person name="Aquadro C.F."/>
            <person name="Ardell D.H."/>
            <person name="Arguello R."/>
            <person name="Artieri C.G."/>
            <person name="Barbash D.A."/>
            <person name="Barker D."/>
            <person name="Barsanti P."/>
            <person name="Batterham P."/>
            <person name="Batzoglou S."/>
            <person name="Begun D."/>
            <person name="Bhutkar A."/>
            <person name="Blanco E."/>
            <person name="Bosak S.A."/>
            <person name="Bradley R.K."/>
            <person name="Brand A.D."/>
            <person name="Brent M.R."/>
            <person name="Brooks A.N."/>
            <person name="Brown R.H."/>
            <person name="Butlin R.K."/>
            <person name="Caggese C."/>
            <person name="Calvi B.R."/>
            <person name="Bernardo de Carvalho A."/>
            <person name="Caspi A."/>
            <person name="Castrezana S."/>
            <person name="Celniker S.E."/>
            <person name="Chang J.L."/>
            <person name="Chapple C."/>
            <person name="Chatterji S."/>
            <person name="Chinwalla A."/>
            <person name="Civetta A."/>
            <person name="Clifton S.W."/>
            <person name="Comeron J.M."/>
            <person name="Costello J.C."/>
            <person name="Coyne J.A."/>
            <person name="Daub J."/>
            <person name="David R.G."/>
            <person name="Delcher A.L."/>
            <person name="Delehaunty K."/>
            <person name="Do C.B."/>
            <person name="Ebling H."/>
            <person name="Edwards K."/>
            <person name="Eickbush T."/>
            <person name="Evans J.D."/>
            <person name="Filipski A."/>
            <person name="Findeiss S."/>
            <person name="Freyhult E."/>
            <person name="Fulton L."/>
            <person name="Fulton R."/>
            <person name="Garcia A.C."/>
            <person name="Gardiner A."/>
            <person name="Garfield D.A."/>
            <person name="Garvin B.E."/>
            <person name="Gibson G."/>
            <person name="Gilbert D."/>
            <person name="Gnerre S."/>
            <person name="Godfrey J."/>
            <person name="Good R."/>
            <person name="Gotea V."/>
            <person name="Gravely B."/>
            <person name="Greenberg A.J."/>
            <person name="Griffiths-Jones S."/>
            <person name="Gross S."/>
            <person name="Guigo R."/>
            <person name="Gustafson E.A."/>
            <person name="Haerty W."/>
            <person name="Hahn M.W."/>
            <person name="Halligan D.L."/>
            <person name="Halpern A.L."/>
            <person name="Halter G.M."/>
            <person name="Han M.V."/>
            <person name="Heger A."/>
            <person name="Hillier L."/>
            <person name="Hinrichs A.S."/>
            <person name="Holmes I."/>
            <person name="Hoskins R.A."/>
            <person name="Hubisz M.J."/>
            <person name="Hultmark D."/>
            <person name="Huntley M.A."/>
            <person name="Jaffe D.B."/>
            <person name="Jagadeeshan S."/>
            <person name="Jeck W.R."/>
            <person name="Johnson J."/>
            <person name="Jones C.D."/>
            <person name="Jordan W.C."/>
            <person name="Karpen G.H."/>
            <person name="Kataoka E."/>
            <person name="Keightley P.D."/>
            <person name="Kheradpour P."/>
            <person name="Kirkness E.F."/>
            <person name="Koerich L.B."/>
            <person name="Kristiansen K."/>
            <person name="Kudrna D."/>
            <person name="Kulathinal R.J."/>
            <person name="Kumar S."/>
            <person name="Kwok R."/>
            <person name="Lander E."/>
            <person name="Langley C.H."/>
            <person name="Lapoint R."/>
            <person name="Lazzaro B.P."/>
            <person name="Lee S.J."/>
            <person name="Levesque L."/>
            <person name="Li R."/>
            <person name="Lin C.F."/>
            <person name="Lin M.F."/>
            <person name="Lindblad-Toh K."/>
            <person name="Llopart A."/>
            <person name="Long M."/>
            <person name="Low L."/>
            <person name="Lozovsky E."/>
            <person name="Lu J."/>
            <person name="Luo M."/>
            <person name="Machado C.A."/>
            <person name="Makalowski W."/>
            <person name="Marzo M."/>
            <person name="Matsuda M."/>
            <person name="Matzkin L."/>
            <person name="McAllister B."/>
            <person name="McBride C.S."/>
            <person name="McKernan B."/>
            <person name="McKernan K."/>
            <person name="Mendez-Lago M."/>
            <person name="Minx P."/>
            <person name="Mollenhauer M.U."/>
            <person name="Montooth K."/>
            <person name="Mount S.M."/>
            <person name="Mu X."/>
            <person name="Myers E."/>
            <person name="Negre B."/>
            <person name="Newfeld S."/>
            <person name="Nielsen R."/>
            <person name="Noor M.A."/>
            <person name="O'Grady P."/>
            <person name="Pachter L."/>
            <person name="Papaceit M."/>
            <person name="Parisi M.J."/>
            <person name="Parisi M."/>
            <person name="Parts L."/>
            <person name="Pedersen J.S."/>
            <person name="Pesole G."/>
            <person name="Phillippy A.M."/>
            <person name="Ponting C.P."/>
            <person name="Pop M."/>
            <person name="Porcelli D."/>
            <person name="Powell J.R."/>
            <person name="Prohaska S."/>
            <person name="Pruitt K."/>
            <person name="Puig M."/>
            <person name="Quesneville H."/>
            <person name="Ram K.R."/>
            <person name="Rand D."/>
            <person name="Rasmussen M.D."/>
            <person name="Reed L.K."/>
            <person name="Reenan R."/>
            <person name="Reily A."/>
            <person name="Remington K.A."/>
            <person name="Rieger T.T."/>
            <person name="Ritchie M.G."/>
            <person name="Robin C."/>
            <person name="Rogers Y.H."/>
            <person name="Rohde C."/>
            <person name="Rozas J."/>
            <person name="Rubenfield M.J."/>
            <person name="Ruiz A."/>
            <person name="Russo S."/>
            <person name="Salzberg S.L."/>
            <person name="Sanchez-Gracia A."/>
            <person name="Saranga D.J."/>
            <person name="Sato H."/>
            <person name="Schaeffer S.W."/>
            <person name="Schatz M.C."/>
            <person name="Schlenke T."/>
            <person name="Schwartz R."/>
            <person name="Segarra C."/>
            <person name="Singh R.S."/>
            <person name="Sirot L."/>
            <person name="Sirota M."/>
            <person name="Sisneros N.B."/>
            <person name="Smith C.D."/>
            <person name="Smith T.F."/>
            <person name="Spieth J."/>
            <person name="Stage D.E."/>
            <person name="Stark A."/>
            <person name="Stephan W."/>
            <person name="Strausberg R.L."/>
            <person name="Strempel S."/>
            <person name="Sturgill D."/>
            <person name="Sutton G."/>
            <person name="Sutton G.G."/>
            <person name="Tao W."/>
            <person name="Teichmann S."/>
            <person name="Tobari Y.N."/>
            <person name="Tomimura Y."/>
            <person name="Tsolas J.M."/>
            <person name="Valente V.L."/>
            <person name="Venter E."/>
            <person name="Venter J.C."/>
            <person name="Vicario S."/>
            <person name="Vieira F.G."/>
            <person name="Vilella A.J."/>
            <person name="Villasante A."/>
            <person name="Walenz B."/>
            <person name="Wang J."/>
            <person name="Wasserman M."/>
            <person name="Watts T."/>
            <person name="Wilson D."/>
            <person name="Wilson R.K."/>
            <person name="Wing R.A."/>
            <person name="Wolfner M.F."/>
            <person name="Wong A."/>
            <person name="Wong G.K."/>
            <person name="Wu C.I."/>
            <person name="Wu G."/>
            <person name="Yamamoto D."/>
            <person name="Yang H.P."/>
            <person name="Yang S.P."/>
            <person name="Yorke J.A."/>
            <person name="Yoshida K."/>
            <person name="Zdobnov E."/>
            <person name="Zhang P."/>
            <person name="Zhang Y."/>
            <person name="Zimin A.V."/>
            <person name="Baldwin J."/>
            <person name="Abdouelleil A."/>
            <person name="Abdulkadir J."/>
            <person name="Abebe A."/>
            <person name="Abera B."/>
            <person name="Abreu J."/>
            <person name="Acer S.C."/>
            <person name="Aftuck L."/>
            <person name="Alexander A."/>
            <person name="An P."/>
            <person name="Anderson E."/>
            <person name="Anderson S."/>
            <person name="Arachi H."/>
            <person name="Azer M."/>
            <person name="Bachantsang P."/>
            <person name="Barry A."/>
            <person name="Bayul T."/>
            <person name="Berlin A."/>
            <person name="Bessette D."/>
            <person name="Bloom T."/>
            <person name="Blye J."/>
            <person name="Boguslavskiy L."/>
            <person name="Bonnet C."/>
            <person name="Boukhgalter B."/>
            <person name="Bourzgui I."/>
            <person name="Brown A."/>
            <person name="Cahill P."/>
            <person name="Channer S."/>
            <person name="Cheshatsang Y."/>
            <person name="Chuda L."/>
            <person name="Citroen M."/>
            <person name="Collymore A."/>
            <person name="Cooke P."/>
            <person name="Costello M."/>
            <person name="D'Aco K."/>
            <person name="Daza R."/>
            <person name="De Haan G."/>
            <person name="DeGray S."/>
            <person name="DeMaso C."/>
            <person name="Dhargay N."/>
            <person name="Dooley K."/>
            <person name="Dooley E."/>
            <person name="Doricent M."/>
            <person name="Dorje P."/>
            <person name="Dorjee K."/>
            <person name="Dupes A."/>
            <person name="Elong R."/>
            <person name="Falk J."/>
            <person name="Farina A."/>
            <person name="Faro S."/>
            <person name="Ferguson D."/>
            <person name="Fisher S."/>
            <person name="Foley C.D."/>
            <person name="Franke A."/>
            <person name="Friedrich D."/>
            <person name="Gadbois L."/>
            <person name="Gearin G."/>
            <person name="Gearin C.R."/>
            <person name="Giannoukos G."/>
            <person name="Goode T."/>
            <person name="Graham J."/>
            <person name="Grandbois E."/>
            <person name="Grewal S."/>
            <person name="Gyaltsen K."/>
            <person name="Hafez N."/>
            <person name="Hagos B."/>
            <person name="Hall J."/>
            <person name="Henson C."/>
            <person name="Hollinger A."/>
            <person name="Honan T."/>
            <person name="Huard M.D."/>
            <person name="Hughes L."/>
            <person name="Hurhula B."/>
            <person name="Husby M.E."/>
            <person name="Kamat A."/>
            <person name="Kanga B."/>
            <person name="Kashin S."/>
            <person name="Khazanovich D."/>
            <person name="Kisner P."/>
            <person name="Lance K."/>
            <person name="Lara M."/>
            <person name="Lee W."/>
            <person name="Lennon N."/>
            <person name="Letendre F."/>
            <person name="LeVine R."/>
            <person name="Lipovsky A."/>
            <person name="Liu X."/>
            <person name="Liu J."/>
            <person name="Liu S."/>
            <person name="Lokyitsang T."/>
            <person name="Lokyitsang Y."/>
            <person name="Lubonja R."/>
            <person name="Lui A."/>
            <person name="MacDonald P."/>
            <person name="Magnisalis V."/>
            <person name="Maru K."/>
            <person name="Matthews C."/>
            <person name="McCusker W."/>
            <person name="McDonough S."/>
            <person name="Mehta T."/>
            <person name="Meldrim J."/>
            <person name="Meneus L."/>
            <person name="Mihai O."/>
            <person name="Mihalev A."/>
            <person name="Mihova T."/>
            <person name="Mittelman R."/>
            <person name="Mlenga V."/>
            <person name="Montmayeur A."/>
            <person name="Mulrain L."/>
            <person name="Navidi A."/>
            <person name="Naylor J."/>
            <person name="Negash T."/>
            <person name="Nguyen T."/>
            <person name="Nguyen N."/>
            <person name="Nicol R."/>
            <person name="Norbu C."/>
            <person name="Norbu N."/>
            <person name="Novod N."/>
            <person name="O'Neill B."/>
            <person name="Osman S."/>
            <person name="Markiewicz E."/>
            <person name="Oyono O.L."/>
            <person name="Patti C."/>
            <person name="Phunkhang P."/>
            <person name="Pierre F."/>
            <person name="Priest M."/>
            <person name="Raghuraman S."/>
            <person name="Rege F."/>
            <person name="Reyes R."/>
            <person name="Rise C."/>
            <person name="Rogov P."/>
            <person name="Ross K."/>
            <person name="Ryan E."/>
            <person name="Settipalli S."/>
            <person name="Shea T."/>
            <person name="Sherpa N."/>
            <person name="Shi L."/>
            <person name="Shih D."/>
            <person name="Sparrow T."/>
            <person name="Spaulding J."/>
            <person name="Stalker J."/>
            <person name="Stange-Thomann N."/>
            <person name="Stavropoulos S."/>
            <person name="Stone C."/>
            <person name="Strader C."/>
            <person name="Tesfaye S."/>
            <person name="Thomson T."/>
            <person name="Thoulutsang Y."/>
            <person name="Thoulutsang D."/>
            <person name="Topham K."/>
            <person name="Topping I."/>
            <person name="Tsamla T."/>
            <person name="Vassiliev H."/>
            <person name="Vo A."/>
            <person name="Wangchuk T."/>
            <person name="Wangdi T."/>
            <person name="Weiand M."/>
            <person name="Wilkinson J."/>
            <person name="Wilson A."/>
            <person name="Yadav S."/>
            <person name="Young G."/>
            <person name="Yu Q."/>
            <person name="Zembek L."/>
            <person name="Zhong D."/>
            <person name="Zimmer A."/>
            <person name="Zwirko Z."/>
            <person name="Jaffe D.B."/>
            <person name="Alvarez P."/>
            <person name="Brockman W."/>
            <person name="Butler J."/>
            <person name="Chin C."/>
            <person name="Gnerre S."/>
            <person name="Grabherr M."/>
            <person name="Kleber M."/>
            <person name="Mauceli E."/>
            <person name="MacCallum I."/>
        </authorList>
    </citation>
    <scope>NUCLEOTIDE SEQUENCE [LARGE SCALE GENOMIC DNA]</scope>
    <source>
        <strain evidence="8">Tucson 15287-2541.00</strain>
    </source>
</reference>
<dbReference type="OrthoDB" id="10249612at2759"/>
<dbReference type="KEGG" id="dgr:6570080"/>
<proteinExistence type="inferred from homology"/>
<evidence type="ECO:0000256" key="4">
    <source>
        <dbReference type="ARBA" id="ARBA00022928"/>
    </source>
</evidence>
<evidence type="ECO:0000313" key="7">
    <source>
        <dbReference type="EMBL" id="EDV94059.1"/>
    </source>
</evidence>
<dbReference type="OMA" id="HSKAKYH"/>
<dbReference type="InterPro" id="IPR038596">
    <property type="entry name" value="Janus_sf"/>
</dbReference>
<dbReference type="Proteomes" id="UP000001070">
    <property type="component" value="Unassembled WGS sequence"/>
</dbReference>
<organism evidence="8">
    <name type="scientific">Drosophila grimshawi</name>
    <name type="common">Hawaiian fruit fly</name>
    <name type="synonym">Idiomyia grimshawi</name>
    <dbReference type="NCBI Taxonomy" id="7222"/>
    <lineage>
        <taxon>Eukaryota</taxon>
        <taxon>Metazoa</taxon>
        <taxon>Ecdysozoa</taxon>
        <taxon>Arthropoda</taxon>
        <taxon>Hexapoda</taxon>
        <taxon>Insecta</taxon>
        <taxon>Pterygota</taxon>
        <taxon>Neoptera</taxon>
        <taxon>Endopterygota</taxon>
        <taxon>Diptera</taxon>
        <taxon>Brachycera</taxon>
        <taxon>Muscomorpha</taxon>
        <taxon>Ephydroidea</taxon>
        <taxon>Drosophilidae</taxon>
        <taxon>Drosophila</taxon>
        <taxon>Hawaiian Drosophila</taxon>
    </lineage>
</organism>
<dbReference type="STRING" id="7222.B4JZD7"/>
<keyword evidence="8" id="KW-1185">Reference proteome</keyword>
<protein>
    <submittedName>
        <fullName evidence="7">GH25086</fullName>
    </submittedName>
</protein>